<feature type="domain" description="SusD-like N-terminal" evidence="8">
    <location>
        <begin position="91"/>
        <end position="229"/>
    </location>
</feature>
<dbReference type="InterPro" id="IPR012944">
    <property type="entry name" value="SusD_RagB_dom"/>
</dbReference>
<evidence type="ECO:0000256" key="5">
    <source>
        <dbReference type="ARBA" id="ARBA00023237"/>
    </source>
</evidence>
<reference evidence="9 10" key="1">
    <citation type="submission" date="2016-11" db="EMBL/GenBank/DDBJ databases">
        <authorList>
            <person name="Jaros S."/>
            <person name="Januszkiewicz K."/>
            <person name="Wedrychowicz H."/>
        </authorList>
    </citation>
    <scope>NUCLEOTIDE SEQUENCE [LARGE SCALE GENOMIC DNA]</scope>
    <source>
        <strain evidence="9 10">DSM 27406</strain>
    </source>
</reference>
<comment type="subcellular location">
    <subcellularLocation>
        <location evidence="1">Cell outer membrane</location>
    </subcellularLocation>
</comment>
<evidence type="ECO:0000256" key="2">
    <source>
        <dbReference type="ARBA" id="ARBA00006275"/>
    </source>
</evidence>
<evidence type="ECO:0000256" key="4">
    <source>
        <dbReference type="ARBA" id="ARBA00023136"/>
    </source>
</evidence>
<dbReference type="InterPro" id="IPR033985">
    <property type="entry name" value="SusD-like_N"/>
</dbReference>
<dbReference type="GO" id="GO:0009279">
    <property type="term" value="C:cell outer membrane"/>
    <property type="evidence" value="ECO:0007669"/>
    <property type="project" value="UniProtKB-SubCell"/>
</dbReference>
<keyword evidence="4" id="KW-0472">Membrane</keyword>
<keyword evidence="3 6" id="KW-0732">Signal</keyword>
<dbReference type="EMBL" id="FRBL01000003">
    <property type="protein sequence ID" value="SHL44085.1"/>
    <property type="molecule type" value="Genomic_DNA"/>
</dbReference>
<protein>
    <submittedName>
        <fullName evidence="9">Starch-binding associating with outer membrane</fullName>
    </submittedName>
</protein>
<evidence type="ECO:0000256" key="1">
    <source>
        <dbReference type="ARBA" id="ARBA00004442"/>
    </source>
</evidence>
<organism evidence="9 10">
    <name type="scientific">Chitinophaga jiangningensis</name>
    <dbReference type="NCBI Taxonomy" id="1419482"/>
    <lineage>
        <taxon>Bacteria</taxon>
        <taxon>Pseudomonadati</taxon>
        <taxon>Bacteroidota</taxon>
        <taxon>Chitinophagia</taxon>
        <taxon>Chitinophagales</taxon>
        <taxon>Chitinophagaceae</taxon>
        <taxon>Chitinophaga</taxon>
    </lineage>
</organism>
<dbReference type="Pfam" id="PF14322">
    <property type="entry name" value="SusD-like_3"/>
    <property type="match status" value="1"/>
</dbReference>
<evidence type="ECO:0000313" key="10">
    <source>
        <dbReference type="Proteomes" id="UP000184420"/>
    </source>
</evidence>
<dbReference type="PROSITE" id="PS51257">
    <property type="entry name" value="PROKAR_LIPOPROTEIN"/>
    <property type="match status" value="1"/>
</dbReference>
<keyword evidence="10" id="KW-1185">Reference proteome</keyword>
<name>A0A1M7AN37_9BACT</name>
<gene>
    <name evidence="9" type="ORF">SAMN05444266_103348</name>
</gene>
<sequence>MKRKSLSIIRTAVVASSVALLATGCTKNLLDQQPTTEVGSSFFWKTEDDATYALMGAYNATRSVFDRDYYFDGQGEYTRTRGTSTSSGDPYNPSSNAGYQSANYGDRFDNYFKALYGSVNRANYVIENVNAMIDRKVGNREKLEVIVGEAKLLRGMTYFRLISMWGDVPYFTKVATSNADVQTLARMPITQIKDSIMNDFSYALEKLPNKPAAVGRAAKPAALAFRGKLQLFWGSWNKNGWPELTTFKPDAAAAAAAFKGAAEDFGHVVNDYGLSLFRGGEPGAIDTLGGGEILPNYFYLFMPIANGDGEMIMAFTHGGTSTGQGESLMRDFSGRTMQRSQCWVSPRYELADRYQLITTGEEAPKLKPMAPTAAGARTALNSALNPQSYANRDYRMKSTIMWDYEKAIGMQALKSTGFAPFIYKSWGTNITIGGVSYTTYDTDGCNSGYVYRKFVRNYAGQDRTDGDYNYPVMRLADVYLMYAEATNEVNGPQADAIALVNKVRHRGNLPALKSDRYASKDAFFKAIEQERIVELVAEGQRPFDLRRWRKLEALYGGLGGLGVGQQDTQGAVRQSPVVFQNATERDYARAYIFKIPQSERDRNPNLTQNTPWL</sequence>
<feature type="chain" id="PRO_5012116157" evidence="6">
    <location>
        <begin position="22"/>
        <end position="613"/>
    </location>
</feature>
<proteinExistence type="inferred from homology"/>
<evidence type="ECO:0000259" key="7">
    <source>
        <dbReference type="Pfam" id="PF07980"/>
    </source>
</evidence>
<feature type="domain" description="RagB/SusD" evidence="7">
    <location>
        <begin position="320"/>
        <end position="612"/>
    </location>
</feature>
<accession>A0A1M7AN37</accession>
<keyword evidence="5" id="KW-0998">Cell outer membrane</keyword>
<evidence type="ECO:0000313" key="9">
    <source>
        <dbReference type="EMBL" id="SHL44085.1"/>
    </source>
</evidence>
<dbReference type="RefSeq" id="WP_073080470.1">
    <property type="nucleotide sequence ID" value="NZ_FRBL01000003.1"/>
</dbReference>
<dbReference type="SUPFAM" id="SSF48452">
    <property type="entry name" value="TPR-like"/>
    <property type="match status" value="1"/>
</dbReference>
<evidence type="ECO:0000256" key="6">
    <source>
        <dbReference type="SAM" id="SignalP"/>
    </source>
</evidence>
<dbReference type="InterPro" id="IPR011990">
    <property type="entry name" value="TPR-like_helical_dom_sf"/>
</dbReference>
<dbReference type="Gene3D" id="1.25.40.390">
    <property type="match status" value="1"/>
</dbReference>
<dbReference type="AlphaFoldDB" id="A0A1M7AN37"/>
<dbReference type="OrthoDB" id="1032172at2"/>
<evidence type="ECO:0000259" key="8">
    <source>
        <dbReference type="Pfam" id="PF14322"/>
    </source>
</evidence>
<dbReference type="Proteomes" id="UP000184420">
    <property type="component" value="Unassembled WGS sequence"/>
</dbReference>
<comment type="similarity">
    <text evidence="2">Belongs to the SusD family.</text>
</comment>
<feature type="signal peptide" evidence="6">
    <location>
        <begin position="1"/>
        <end position="21"/>
    </location>
</feature>
<dbReference type="Pfam" id="PF07980">
    <property type="entry name" value="SusD_RagB"/>
    <property type="match status" value="1"/>
</dbReference>
<evidence type="ECO:0000256" key="3">
    <source>
        <dbReference type="ARBA" id="ARBA00022729"/>
    </source>
</evidence>
<dbReference type="STRING" id="1419482.SAMN05444266_103348"/>